<evidence type="ECO:0000256" key="4">
    <source>
        <dbReference type="ARBA" id="ARBA00022475"/>
    </source>
</evidence>
<keyword evidence="4" id="KW-1003">Cell membrane</keyword>
<protein>
    <recommendedName>
        <fullName evidence="13">Bidirectional sugar transporter SWEET</fullName>
    </recommendedName>
</protein>
<evidence type="ECO:0000256" key="3">
    <source>
        <dbReference type="ARBA" id="ARBA00022448"/>
    </source>
</evidence>
<evidence type="ECO:0000256" key="5">
    <source>
        <dbReference type="ARBA" id="ARBA00022597"/>
    </source>
</evidence>
<evidence type="ECO:0008006" key="13">
    <source>
        <dbReference type="Google" id="ProtNLM"/>
    </source>
</evidence>
<keyword evidence="6 10" id="KW-0812">Transmembrane</keyword>
<keyword evidence="12" id="KW-1185">Reference proteome</keyword>
<dbReference type="GO" id="GO:0005886">
    <property type="term" value="C:plasma membrane"/>
    <property type="evidence" value="ECO:0007669"/>
    <property type="project" value="UniProtKB-SubCell"/>
</dbReference>
<proteinExistence type="inferred from homology"/>
<dbReference type="EMBL" id="BRYA01001465">
    <property type="protein sequence ID" value="GMI44000.1"/>
    <property type="molecule type" value="Genomic_DNA"/>
</dbReference>
<dbReference type="FunFam" id="1.20.1280.290:FF:000002">
    <property type="entry name" value="Bidirectional sugar transporter SWEET"/>
    <property type="match status" value="1"/>
</dbReference>
<reference evidence="12" key="1">
    <citation type="journal article" date="2023" name="Commun. Biol.">
        <title>Genome analysis of Parmales, the sister group of diatoms, reveals the evolutionary specialization of diatoms from phago-mixotrophs to photoautotrophs.</title>
        <authorList>
            <person name="Ban H."/>
            <person name="Sato S."/>
            <person name="Yoshikawa S."/>
            <person name="Yamada K."/>
            <person name="Nakamura Y."/>
            <person name="Ichinomiya M."/>
            <person name="Sato N."/>
            <person name="Blanc-Mathieu R."/>
            <person name="Endo H."/>
            <person name="Kuwata A."/>
            <person name="Ogata H."/>
        </authorList>
    </citation>
    <scope>NUCLEOTIDE SEQUENCE [LARGE SCALE GENOMIC DNA]</scope>
</reference>
<dbReference type="GO" id="GO:0051119">
    <property type="term" value="F:sugar transmembrane transporter activity"/>
    <property type="evidence" value="ECO:0007669"/>
    <property type="project" value="InterPro"/>
</dbReference>
<keyword evidence="7" id="KW-0677">Repeat</keyword>
<accession>A0A9W7LBX1</accession>
<organism evidence="11 12">
    <name type="scientific">Triparma columacea</name>
    <dbReference type="NCBI Taxonomy" id="722753"/>
    <lineage>
        <taxon>Eukaryota</taxon>
        <taxon>Sar</taxon>
        <taxon>Stramenopiles</taxon>
        <taxon>Ochrophyta</taxon>
        <taxon>Bolidophyceae</taxon>
        <taxon>Parmales</taxon>
        <taxon>Triparmaceae</taxon>
        <taxon>Triparma</taxon>
    </lineage>
</organism>
<dbReference type="PANTHER" id="PTHR10791:SF30">
    <property type="entry name" value="SUGAR TRANSPORTER SWEET1"/>
    <property type="match status" value="1"/>
</dbReference>
<dbReference type="OrthoDB" id="409725at2759"/>
<gene>
    <name evidence="11" type="ORF">TrCOL_g5081</name>
</gene>
<evidence type="ECO:0000256" key="6">
    <source>
        <dbReference type="ARBA" id="ARBA00022692"/>
    </source>
</evidence>
<feature type="transmembrane region" description="Helical" evidence="10">
    <location>
        <begin position="167"/>
        <end position="189"/>
    </location>
</feature>
<comment type="caution">
    <text evidence="11">The sequence shown here is derived from an EMBL/GenBank/DDBJ whole genome shotgun (WGS) entry which is preliminary data.</text>
</comment>
<dbReference type="AlphaFoldDB" id="A0A9W7LBX1"/>
<evidence type="ECO:0000256" key="8">
    <source>
        <dbReference type="ARBA" id="ARBA00022989"/>
    </source>
</evidence>
<feature type="transmembrane region" description="Helical" evidence="10">
    <location>
        <begin position="99"/>
        <end position="120"/>
    </location>
</feature>
<keyword evidence="3" id="KW-0813">Transport</keyword>
<evidence type="ECO:0000256" key="1">
    <source>
        <dbReference type="ARBA" id="ARBA00004651"/>
    </source>
</evidence>
<dbReference type="Gene3D" id="1.20.1280.290">
    <property type="match status" value="2"/>
</dbReference>
<dbReference type="Proteomes" id="UP001165065">
    <property type="component" value="Unassembled WGS sequence"/>
</dbReference>
<sequence length="258" mass="28350">MSKKMEEILGDVGLLAACLLFASPLPTMRRIYLKGTVEQFSPDPYIFSFCNCSLWVLWAIVTPDRAAPLQTNSIGTVIYIFYLVIYSTGKPGKTFFKKLGMSAVMLAGVCGIAFGIAPRIDRIREGRTALEVASIILGFAADTFNILMYAGPLTIITTVLRSRSVEYMPLPLTLGTILCSSSWLGYGLVVEDVAIITPNAGGTVLGIMQIALYMCYVNTEESKLARSKVEELNMSFEQYRKSLQAGVVEDEKDRVPLI</sequence>
<evidence type="ECO:0000256" key="7">
    <source>
        <dbReference type="ARBA" id="ARBA00022737"/>
    </source>
</evidence>
<keyword evidence="8 10" id="KW-1133">Transmembrane helix</keyword>
<evidence type="ECO:0000313" key="11">
    <source>
        <dbReference type="EMBL" id="GMI44000.1"/>
    </source>
</evidence>
<dbReference type="InterPro" id="IPR047664">
    <property type="entry name" value="SWEET"/>
</dbReference>
<evidence type="ECO:0000256" key="2">
    <source>
        <dbReference type="ARBA" id="ARBA00007809"/>
    </source>
</evidence>
<evidence type="ECO:0000313" key="12">
    <source>
        <dbReference type="Proteomes" id="UP001165065"/>
    </source>
</evidence>
<feature type="transmembrane region" description="Helical" evidence="10">
    <location>
        <begin position="44"/>
        <end position="61"/>
    </location>
</feature>
<feature type="transmembrane region" description="Helical" evidence="10">
    <location>
        <begin position="67"/>
        <end position="87"/>
    </location>
</feature>
<evidence type="ECO:0000256" key="10">
    <source>
        <dbReference type="SAM" id="Phobius"/>
    </source>
</evidence>
<name>A0A9W7LBX1_9STRA</name>
<feature type="transmembrane region" description="Helical" evidence="10">
    <location>
        <begin position="132"/>
        <end position="155"/>
    </location>
</feature>
<dbReference type="Pfam" id="PF03083">
    <property type="entry name" value="MtN3_slv"/>
    <property type="match status" value="2"/>
</dbReference>
<comment type="similarity">
    <text evidence="2">Belongs to the SWEET sugar transporter family.</text>
</comment>
<feature type="transmembrane region" description="Helical" evidence="10">
    <location>
        <begin position="195"/>
        <end position="216"/>
    </location>
</feature>
<evidence type="ECO:0000256" key="9">
    <source>
        <dbReference type="ARBA" id="ARBA00023136"/>
    </source>
</evidence>
<comment type="subcellular location">
    <subcellularLocation>
        <location evidence="1">Cell membrane</location>
        <topology evidence="1">Multi-pass membrane protein</topology>
    </subcellularLocation>
</comment>
<dbReference type="PANTHER" id="PTHR10791">
    <property type="entry name" value="RAG1-ACTIVATING PROTEIN 1"/>
    <property type="match status" value="1"/>
</dbReference>
<feature type="transmembrane region" description="Helical" evidence="10">
    <location>
        <begin position="12"/>
        <end position="32"/>
    </location>
</feature>
<keyword evidence="9 10" id="KW-0472">Membrane</keyword>
<keyword evidence="5" id="KW-0762">Sugar transport</keyword>
<dbReference type="InterPro" id="IPR004316">
    <property type="entry name" value="SWEET_rpt"/>
</dbReference>